<evidence type="ECO:0000256" key="1">
    <source>
        <dbReference type="ARBA" id="ARBA00022723"/>
    </source>
</evidence>
<keyword evidence="1" id="KW-0479">Metal-binding</keyword>
<keyword evidence="3" id="KW-0464">Manganese</keyword>
<dbReference type="PROSITE" id="PS51409">
    <property type="entry name" value="ARGINASE_2"/>
    <property type="match status" value="1"/>
</dbReference>
<dbReference type="Gene3D" id="3.40.800.10">
    <property type="entry name" value="Ureohydrolase domain"/>
    <property type="match status" value="1"/>
</dbReference>
<dbReference type="Pfam" id="PF00491">
    <property type="entry name" value="Arginase"/>
    <property type="match status" value="1"/>
</dbReference>
<reference evidence="5 6" key="1">
    <citation type="submission" date="2018-10" db="EMBL/GenBank/DDBJ databases">
        <title>Draft genome of Mycobacterium hodleri strain B.</title>
        <authorList>
            <person name="Amande T.J."/>
            <person name="Mcgenity T.J."/>
        </authorList>
    </citation>
    <scope>NUCLEOTIDE SEQUENCE [LARGE SCALE GENOMIC DNA]</scope>
    <source>
        <strain evidence="5 6">B</strain>
    </source>
</reference>
<dbReference type="InterPro" id="IPR006035">
    <property type="entry name" value="Ureohydrolase"/>
</dbReference>
<name>A0A544W371_9MYCO</name>
<comment type="caution">
    <text evidence="5">The sequence shown here is derived from an EMBL/GenBank/DDBJ whole genome shotgun (WGS) entry which is preliminary data.</text>
</comment>
<dbReference type="SUPFAM" id="SSF52768">
    <property type="entry name" value="Arginase/deacetylase"/>
    <property type="match status" value="1"/>
</dbReference>
<comment type="similarity">
    <text evidence="4">Belongs to the arginase family.</text>
</comment>
<dbReference type="Proteomes" id="UP000315759">
    <property type="component" value="Unassembled WGS sequence"/>
</dbReference>
<keyword evidence="6" id="KW-1185">Reference proteome</keyword>
<dbReference type="GO" id="GO:0005737">
    <property type="term" value="C:cytoplasm"/>
    <property type="evidence" value="ECO:0007669"/>
    <property type="project" value="TreeGrafter"/>
</dbReference>
<protein>
    <submittedName>
        <fullName evidence="5">Arginase family protein</fullName>
    </submittedName>
</protein>
<gene>
    <name evidence="5" type="ORF">D8S82_11050</name>
</gene>
<accession>A0A544W371</accession>
<proteinExistence type="inferred from homology"/>
<evidence type="ECO:0000256" key="3">
    <source>
        <dbReference type="ARBA" id="ARBA00023211"/>
    </source>
</evidence>
<dbReference type="CDD" id="cd09999">
    <property type="entry name" value="Arginase-like_1"/>
    <property type="match status" value="1"/>
</dbReference>
<dbReference type="InterPro" id="IPR023696">
    <property type="entry name" value="Ureohydrolase_dom_sf"/>
</dbReference>
<dbReference type="GO" id="GO:0004053">
    <property type="term" value="F:arginase activity"/>
    <property type="evidence" value="ECO:0007669"/>
    <property type="project" value="TreeGrafter"/>
</dbReference>
<dbReference type="EMBL" id="VIFX01000011">
    <property type="protein sequence ID" value="TQR86675.1"/>
    <property type="molecule type" value="Genomic_DNA"/>
</dbReference>
<evidence type="ECO:0000256" key="4">
    <source>
        <dbReference type="PROSITE-ProRule" id="PRU00742"/>
    </source>
</evidence>
<keyword evidence="2" id="KW-0378">Hydrolase</keyword>
<sequence length="310" mass="32769">MHNRPCPDRRREGARTMFDVLLGVPSDCSGRFAGCQLMPAELRAAGVVDALGVEDLGNLQVAIADPRRDPATGVIGLKDLLNQSRVIRDNTQALLAEGHRPLLVGGDCTVLIGVAAAMARTHPEAGLLFVDGHLDCYDGTTSTTGEGADMELAVLLGVGAQPLVEFADRTPAFAHRRVVVLGPFDEADAAAEGSPDPRTFAPETTIVPIDELLADPGGHTRRAVAALDARADGFWLHLDLDVHSSDVMPAVDYRDPRGLDFDQLRDVLAVACASPTLVGASVVILNPTQAPPEDESARRVVEMLAAAIGR</sequence>
<dbReference type="GO" id="GO:0030145">
    <property type="term" value="F:manganese ion binding"/>
    <property type="evidence" value="ECO:0007669"/>
    <property type="project" value="TreeGrafter"/>
</dbReference>
<dbReference type="PANTHER" id="PTHR43782">
    <property type="entry name" value="ARGINASE"/>
    <property type="match status" value="1"/>
</dbReference>
<evidence type="ECO:0000256" key="2">
    <source>
        <dbReference type="ARBA" id="ARBA00022801"/>
    </source>
</evidence>
<evidence type="ECO:0000313" key="6">
    <source>
        <dbReference type="Proteomes" id="UP000315759"/>
    </source>
</evidence>
<evidence type="ECO:0000313" key="5">
    <source>
        <dbReference type="EMBL" id="TQR86675.1"/>
    </source>
</evidence>
<organism evidence="5 6">
    <name type="scientific">Mycolicibacterium hodleri</name>
    <dbReference type="NCBI Taxonomy" id="49897"/>
    <lineage>
        <taxon>Bacteria</taxon>
        <taxon>Bacillati</taxon>
        <taxon>Actinomycetota</taxon>
        <taxon>Actinomycetes</taxon>
        <taxon>Mycobacteriales</taxon>
        <taxon>Mycobacteriaceae</taxon>
        <taxon>Mycolicibacterium</taxon>
    </lineage>
</organism>
<dbReference type="PANTHER" id="PTHR43782:SF3">
    <property type="entry name" value="ARGINASE"/>
    <property type="match status" value="1"/>
</dbReference>
<dbReference type="AlphaFoldDB" id="A0A544W371"/>